<accession>A0ABR2LYH9</accession>
<evidence type="ECO:0000313" key="2">
    <source>
        <dbReference type="EMBL" id="KAK8955281.1"/>
    </source>
</evidence>
<dbReference type="PANTHER" id="PTHR34055:SF1">
    <property type="entry name" value="EXPRESSED PROTEIN"/>
    <property type="match status" value="1"/>
</dbReference>
<dbReference type="EMBL" id="JBBWWR010000013">
    <property type="protein sequence ID" value="KAK8955281.1"/>
    <property type="molecule type" value="Genomic_DNA"/>
</dbReference>
<proteinExistence type="predicted"/>
<evidence type="ECO:0000256" key="1">
    <source>
        <dbReference type="SAM" id="MobiDB-lite"/>
    </source>
</evidence>
<feature type="compositionally biased region" description="Basic and acidic residues" evidence="1">
    <location>
        <begin position="41"/>
        <end position="67"/>
    </location>
</feature>
<organism evidence="2 3">
    <name type="scientific">Platanthera guangdongensis</name>
    <dbReference type="NCBI Taxonomy" id="2320717"/>
    <lineage>
        <taxon>Eukaryota</taxon>
        <taxon>Viridiplantae</taxon>
        <taxon>Streptophyta</taxon>
        <taxon>Embryophyta</taxon>
        <taxon>Tracheophyta</taxon>
        <taxon>Spermatophyta</taxon>
        <taxon>Magnoliopsida</taxon>
        <taxon>Liliopsida</taxon>
        <taxon>Asparagales</taxon>
        <taxon>Orchidaceae</taxon>
        <taxon>Orchidoideae</taxon>
        <taxon>Orchideae</taxon>
        <taxon>Orchidinae</taxon>
        <taxon>Platanthera</taxon>
    </lineage>
</organism>
<feature type="region of interest" description="Disordered" evidence="1">
    <location>
        <begin position="1"/>
        <end position="73"/>
    </location>
</feature>
<comment type="caution">
    <text evidence="2">The sequence shown here is derived from an EMBL/GenBank/DDBJ whole genome shotgun (WGS) entry which is preliminary data.</text>
</comment>
<dbReference type="Proteomes" id="UP001412067">
    <property type="component" value="Unassembled WGS sequence"/>
</dbReference>
<evidence type="ECO:0000313" key="3">
    <source>
        <dbReference type="Proteomes" id="UP001412067"/>
    </source>
</evidence>
<feature type="region of interest" description="Disordered" evidence="1">
    <location>
        <begin position="95"/>
        <end position="119"/>
    </location>
</feature>
<sequence length="132" mass="14942">MGRGRGKGKKPATVGRDEDPESEGEEHNPSYKRRGGSPKSLPDDADKEEIKRFEENDDDSTPKEEKGKKRKRYLQVKDDFNTNLEDKATNIRSKLEETTKTNGFRHNGSRRKSKPHRAAEAVVPVAAVYKGF</sequence>
<keyword evidence="3" id="KW-1185">Reference proteome</keyword>
<name>A0ABR2LYH9_9ASPA</name>
<dbReference type="PANTHER" id="PTHR34055">
    <property type="entry name" value="OS09G0491596 PROTEIN"/>
    <property type="match status" value="1"/>
</dbReference>
<feature type="compositionally biased region" description="Basic residues" evidence="1">
    <location>
        <begin position="107"/>
        <end position="116"/>
    </location>
</feature>
<protein>
    <submittedName>
        <fullName evidence="2">Uncharacterized protein</fullName>
    </submittedName>
</protein>
<reference evidence="2 3" key="1">
    <citation type="journal article" date="2022" name="Nat. Plants">
        <title>Genomes of leafy and leafless Platanthera orchids illuminate the evolution of mycoheterotrophy.</title>
        <authorList>
            <person name="Li M.H."/>
            <person name="Liu K.W."/>
            <person name="Li Z."/>
            <person name="Lu H.C."/>
            <person name="Ye Q.L."/>
            <person name="Zhang D."/>
            <person name="Wang J.Y."/>
            <person name="Li Y.F."/>
            <person name="Zhong Z.M."/>
            <person name="Liu X."/>
            <person name="Yu X."/>
            <person name="Liu D.K."/>
            <person name="Tu X.D."/>
            <person name="Liu B."/>
            <person name="Hao Y."/>
            <person name="Liao X.Y."/>
            <person name="Jiang Y.T."/>
            <person name="Sun W.H."/>
            <person name="Chen J."/>
            <person name="Chen Y.Q."/>
            <person name="Ai Y."/>
            <person name="Zhai J.W."/>
            <person name="Wu S.S."/>
            <person name="Zhou Z."/>
            <person name="Hsiao Y.Y."/>
            <person name="Wu W.L."/>
            <person name="Chen Y.Y."/>
            <person name="Lin Y.F."/>
            <person name="Hsu J.L."/>
            <person name="Li C.Y."/>
            <person name="Wang Z.W."/>
            <person name="Zhao X."/>
            <person name="Zhong W.Y."/>
            <person name="Ma X.K."/>
            <person name="Ma L."/>
            <person name="Huang J."/>
            <person name="Chen G.Z."/>
            <person name="Huang M.Z."/>
            <person name="Huang L."/>
            <person name="Peng D.H."/>
            <person name="Luo Y.B."/>
            <person name="Zou S.Q."/>
            <person name="Chen S.P."/>
            <person name="Lan S."/>
            <person name="Tsai W.C."/>
            <person name="Van de Peer Y."/>
            <person name="Liu Z.J."/>
        </authorList>
    </citation>
    <scope>NUCLEOTIDE SEQUENCE [LARGE SCALE GENOMIC DNA]</scope>
    <source>
        <strain evidence="2">Lor288</strain>
    </source>
</reference>
<feature type="compositionally biased region" description="Basic residues" evidence="1">
    <location>
        <begin position="1"/>
        <end position="10"/>
    </location>
</feature>
<gene>
    <name evidence="2" type="ORF">KSP40_PGU012521</name>
</gene>